<protein>
    <recommendedName>
        <fullName evidence="4">Lipoprotein</fullName>
    </recommendedName>
</protein>
<dbReference type="RefSeq" id="WP_303678344.1">
    <property type="nucleotide sequence ID" value="NZ_CAUDKV010000027.1"/>
</dbReference>
<sequence length="92" mass="9752">MIRAAVLCIMLGMACLLLSGCASAPQVIEKPVEVKVPVPVPCKAPDVPVPAWPLAAVPDAATDFDFYKAALAEIKLREGYETRLRAALSACQ</sequence>
<name>A0ABN9KI72_9RALS</name>
<evidence type="ECO:0000256" key="1">
    <source>
        <dbReference type="SAM" id="SignalP"/>
    </source>
</evidence>
<dbReference type="PROSITE" id="PS51257">
    <property type="entry name" value="PROKAR_LIPOPROTEIN"/>
    <property type="match status" value="1"/>
</dbReference>
<evidence type="ECO:0000313" key="3">
    <source>
        <dbReference type="Proteomes" id="UP001190452"/>
    </source>
</evidence>
<dbReference type="Proteomes" id="UP001190452">
    <property type="component" value="Unassembled WGS sequence"/>
</dbReference>
<keyword evidence="1" id="KW-0732">Signal</keyword>
<reference evidence="2 3" key="1">
    <citation type="submission" date="2023-07" db="EMBL/GenBank/DDBJ databases">
        <authorList>
            <person name="Peeters C."/>
        </authorList>
    </citation>
    <scope>NUCLEOTIDE SEQUENCE [LARGE SCALE GENOMIC DNA]</scope>
    <source>
        <strain evidence="2 3">R-77569</strain>
    </source>
</reference>
<comment type="caution">
    <text evidence="2">The sequence shown here is derived from an EMBL/GenBank/DDBJ whole genome shotgun (WGS) entry which is preliminary data.</text>
</comment>
<gene>
    <name evidence="2" type="ORF">R77569_04578</name>
</gene>
<evidence type="ECO:0008006" key="4">
    <source>
        <dbReference type="Google" id="ProtNLM"/>
    </source>
</evidence>
<dbReference type="EMBL" id="CAUDKV010000027">
    <property type="protein sequence ID" value="CAJ0896242.1"/>
    <property type="molecule type" value="Genomic_DNA"/>
</dbReference>
<keyword evidence="3" id="KW-1185">Reference proteome</keyword>
<organism evidence="2 3">
    <name type="scientific">Ralstonia mannitolilytica</name>
    <dbReference type="NCBI Taxonomy" id="105219"/>
    <lineage>
        <taxon>Bacteria</taxon>
        <taxon>Pseudomonadati</taxon>
        <taxon>Pseudomonadota</taxon>
        <taxon>Betaproteobacteria</taxon>
        <taxon>Burkholderiales</taxon>
        <taxon>Burkholderiaceae</taxon>
        <taxon>Ralstonia</taxon>
    </lineage>
</organism>
<feature type="signal peptide" evidence="1">
    <location>
        <begin position="1"/>
        <end position="24"/>
    </location>
</feature>
<feature type="chain" id="PRO_5047042224" description="Lipoprotein" evidence="1">
    <location>
        <begin position="25"/>
        <end position="92"/>
    </location>
</feature>
<accession>A0ABN9KI72</accession>
<evidence type="ECO:0000313" key="2">
    <source>
        <dbReference type="EMBL" id="CAJ0896242.1"/>
    </source>
</evidence>
<proteinExistence type="predicted"/>